<accession>A0A918LVC8</accession>
<name>A0A918LVC8_9ACTN</name>
<evidence type="ECO:0000313" key="2">
    <source>
        <dbReference type="Proteomes" id="UP000619486"/>
    </source>
</evidence>
<reference evidence="1" key="2">
    <citation type="submission" date="2020-09" db="EMBL/GenBank/DDBJ databases">
        <authorList>
            <person name="Sun Q."/>
            <person name="Ohkuma M."/>
        </authorList>
    </citation>
    <scope>NUCLEOTIDE SEQUENCE</scope>
    <source>
        <strain evidence="1">JCM 3172</strain>
    </source>
</reference>
<proteinExistence type="predicted"/>
<sequence>MPHALAPAAPHVQPALLGDRLHAVGPGRGREEGVDLLDLLGGQLVEGADLPSWLKGCWCVSRHTYERTAAGRRPEADRAHFNGNQLVTRTPLLRYAR</sequence>
<gene>
    <name evidence="1" type="ORF">GCM10014713_56440</name>
</gene>
<dbReference type="Proteomes" id="UP000619486">
    <property type="component" value="Unassembled WGS sequence"/>
</dbReference>
<dbReference type="EMBL" id="BMQQ01000028">
    <property type="protein sequence ID" value="GGT55370.1"/>
    <property type="molecule type" value="Genomic_DNA"/>
</dbReference>
<protein>
    <submittedName>
        <fullName evidence="1">Uncharacterized protein</fullName>
    </submittedName>
</protein>
<reference evidence="1" key="1">
    <citation type="journal article" date="2014" name="Int. J. Syst. Evol. Microbiol.">
        <title>Complete genome sequence of Corynebacterium casei LMG S-19264T (=DSM 44701T), isolated from a smear-ripened cheese.</title>
        <authorList>
            <consortium name="US DOE Joint Genome Institute (JGI-PGF)"/>
            <person name="Walter F."/>
            <person name="Albersmeier A."/>
            <person name="Kalinowski J."/>
            <person name="Ruckert C."/>
        </authorList>
    </citation>
    <scope>NUCLEOTIDE SEQUENCE</scope>
    <source>
        <strain evidence="1">JCM 3172</strain>
    </source>
</reference>
<dbReference type="AlphaFoldDB" id="A0A918LVC8"/>
<keyword evidence="2" id="KW-1185">Reference proteome</keyword>
<organism evidence="1 2">
    <name type="scientific">Streptomyces purpureus</name>
    <dbReference type="NCBI Taxonomy" id="1951"/>
    <lineage>
        <taxon>Bacteria</taxon>
        <taxon>Bacillati</taxon>
        <taxon>Actinomycetota</taxon>
        <taxon>Actinomycetes</taxon>
        <taxon>Kitasatosporales</taxon>
        <taxon>Streptomycetaceae</taxon>
        <taxon>Streptomyces</taxon>
    </lineage>
</organism>
<comment type="caution">
    <text evidence="1">The sequence shown here is derived from an EMBL/GenBank/DDBJ whole genome shotgun (WGS) entry which is preliminary data.</text>
</comment>
<evidence type="ECO:0000313" key="1">
    <source>
        <dbReference type="EMBL" id="GGT55370.1"/>
    </source>
</evidence>